<keyword evidence="1" id="KW-0472">Membrane</keyword>
<dbReference type="SUPFAM" id="SSF81324">
    <property type="entry name" value="Voltage-gated potassium channels"/>
    <property type="match status" value="1"/>
</dbReference>
<evidence type="ECO:0000313" key="3">
    <source>
        <dbReference type="Proteomes" id="UP000274131"/>
    </source>
</evidence>
<feature type="transmembrane region" description="Helical" evidence="1">
    <location>
        <begin position="96"/>
        <end position="117"/>
    </location>
</feature>
<proteinExistence type="predicted"/>
<organism evidence="4">
    <name type="scientific">Enterobius vermicularis</name>
    <name type="common">Human pinworm</name>
    <dbReference type="NCBI Taxonomy" id="51028"/>
    <lineage>
        <taxon>Eukaryota</taxon>
        <taxon>Metazoa</taxon>
        <taxon>Ecdysozoa</taxon>
        <taxon>Nematoda</taxon>
        <taxon>Chromadorea</taxon>
        <taxon>Rhabditida</taxon>
        <taxon>Spirurina</taxon>
        <taxon>Oxyuridomorpha</taxon>
        <taxon>Oxyuroidea</taxon>
        <taxon>Oxyuridae</taxon>
        <taxon>Enterobius</taxon>
    </lineage>
</organism>
<dbReference type="AlphaFoldDB" id="A0A0N4VP56"/>
<evidence type="ECO:0000313" key="4">
    <source>
        <dbReference type="WBParaSite" id="EVEC_0001277901-mRNA-1"/>
    </source>
</evidence>
<dbReference type="Proteomes" id="UP000274131">
    <property type="component" value="Unassembled WGS sequence"/>
</dbReference>
<sequence>MPVLLKAAIDRSGFQSYSSDARRSVVGIAADQSNAGGHHYLRTLERQNTTASALSHRSGVSVNVDAYKSAQPPAIPQSKTVLQKVKWFYKHCHINYLLPLVFVMLYMFVGAVIFLVLEEGYDEAKKLENYHNYLNERELLIKRMEEILIDLAAERPGRRRIFIEEAVDYFHNQVGFLVTNQTDWSLVTALYYSGTVFTTIG</sequence>
<protein>
    <submittedName>
        <fullName evidence="4">Ion_trans_2 domain-containing protein</fullName>
    </submittedName>
</protein>
<dbReference type="Gene3D" id="1.10.287.70">
    <property type="match status" value="1"/>
</dbReference>
<name>A0A0N4VP56_ENTVE</name>
<gene>
    <name evidence="2" type="ORF">EVEC_LOCUS11952</name>
</gene>
<evidence type="ECO:0000313" key="2">
    <source>
        <dbReference type="EMBL" id="VDD97201.1"/>
    </source>
</evidence>
<keyword evidence="1" id="KW-0812">Transmembrane</keyword>
<dbReference type="OrthoDB" id="297496at2759"/>
<accession>A0A0N4VP56</accession>
<reference evidence="4" key="1">
    <citation type="submission" date="2017-02" db="UniProtKB">
        <authorList>
            <consortium name="WormBaseParasite"/>
        </authorList>
    </citation>
    <scope>IDENTIFICATION</scope>
</reference>
<dbReference type="WBParaSite" id="EVEC_0001277901-mRNA-1">
    <property type="protein sequence ID" value="EVEC_0001277901-mRNA-1"/>
    <property type="gene ID" value="EVEC_0001277901"/>
</dbReference>
<dbReference type="EMBL" id="UXUI01013047">
    <property type="protein sequence ID" value="VDD97201.1"/>
    <property type="molecule type" value="Genomic_DNA"/>
</dbReference>
<reference evidence="2 3" key="2">
    <citation type="submission" date="2018-10" db="EMBL/GenBank/DDBJ databases">
        <authorList>
            <consortium name="Pathogen Informatics"/>
        </authorList>
    </citation>
    <scope>NUCLEOTIDE SEQUENCE [LARGE SCALE GENOMIC DNA]</scope>
</reference>
<keyword evidence="1" id="KW-1133">Transmembrane helix</keyword>
<keyword evidence="3" id="KW-1185">Reference proteome</keyword>
<evidence type="ECO:0000256" key="1">
    <source>
        <dbReference type="SAM" id="Phobius"/>
    </source>
</evidence>